<organism evidence="5 6">
    <name type="scientific">OM182 bacterium</name>
    <dbReference type="NCBI Taxonomy" id="2510334"/>
    <lineage>
        <taxon>Bacteria</taxon>
        <taxon>Pseudomonadati</taxon>
        <taxon>Pseudomonadota</taxon>
        <taxon>Gammaproteobacteria</taxon>
        <taxon>OMG group</taxon>
        <taxon>OM182 clade</taxon>
    </lineage>
</organism>
<dbReference type="InterPro" id="IPR005164">
    <property type="entry name" value="Allantoicase"/>
</dbReference>
<dbReference type="InterPro" id="IPR008979">
    <property type="entry name" value="Galactose-bd-like_sf"/>
</dbReference>
<dbReference type="NCBIfam" id="TIGR02961">
    <property type="entry name" value="allantoicase"/>
    <property type="match status" value="1"/>
</dbReference>
<dbReference type="Proteomes" id="UP000316199">
    <property type="component" value="Unassembled WGS sequence"/>
</dbReference>
<feature type="domain" description="Allantoicase" evidence="4">
    <location>
        <begin position="191"/>
        <end position="332"/>
    </location>
</feature>
<accession>A0A520S0J7</accession>
<comment type="caution">
    <text evidence="5">The sequence shown here is derived from an EMBL/GenBank/DDBJ whole genome shotgun (WGS) entry which is preliminary data.</text>
</comment>
<dbReference type="AlphaFoldDB" id="A0A520S0J7"/>
<comment type="catalytic activity">
    <reaction evidence="3">
        <text>allantoate + H2O = (S)-ureidoglycolate + urea</text>
        <dbReference type="Rhea" id="RHEA:11016"/>
        <dbReference type="ChEBI" id="CHEBI:15377"/>
        <dbReference type="ChEBI" id="CHEBI:16199"/>
        <dbReference type="ChEBI" id="CHEBI:17536"/>
        <dbReference type="ChEBI" id="CHEBI:57296"/>
        <dbReference type="EC" id="3.5.3.4"/>
    </reaction>
</comment>
<dbReference type="Gene3D" id="2.60.120.260">
    <property type="entry name" value="Galactose-binding domain-like"/>
    <property type="match status" value="2"/>
</dbReference>
<dbReference type="GO" id="GO:0006144">
    <property type="term" value="P:purine nucleobase metabolic process"/>
    <property type="evidence" value="ECO:0007669"/>
    <property type="project" value="UniProtKB-KW"/>
</dbReference>
<dbReference type="PANTHER" id="PTHR12045:SF3">
    <property type="entry name" value="INACTIVE ALLANTOICASE-RELATED"/>
    <property type="match status" value="1"/>
</dbReference>
<dbReference type="HAMAP" id="MF_00813">
    <property type="entry name" value="Allantoicase"/>
    <property type="match status" value="1"/>
</dbReference>
<dbReference type="EMBL" id="SHAG01000020">
    <property type="protein sequence ID" value="RZO75983.1"/>
    <property type="molecule type" value="Genomic_DNA"/>
</dbReference>
<dbReference type="EC" id="3.5.3.4" evidence="3"/>
<keyword evidence="3 5" id="KW-0378">Hydrolase</keyword>
<dbReference type="GO" id="GO:0000256">
    <property type="term" value="P:allantoin catabolic process"/>
    <property type="evidence" value="ECO:0007669"/>
    <property type="project" value="UniProtKB-UniRule"/>
</dbReference>
<keyword evidence="2 3" id="KW-0659">Purine metabolism</keyword>
<evidence type="ECO:0000256" key="3">
    <source>
        <dbReference type="HAMAP-Rule" id="MF_00813"/>
    </source>
</evidence>
<protein>
    <recommendedName>
        <fullName evidence="3">Probable allantoicase</fullName>
        <ecNumber evidence="3">3.5.3.4</ecNumber>
    </recommendedName>
    <alternativeName>
        <fullName evidence="3">Allantoate amidinohydrolase</fullName>
    </alternativeName>
</protein>
<dbReference type="GO" id="GO:0004037">
    <property type="term" value="F:allantoicase activity"/>
    <property type="evidence" value="ECO:0007669"/>
    <property type="project" value="UniProtKB-UniRule"/>
</dbReference>
<evidence type="ECO:0000313" key="6">
    <source>
        <dbReference type="Proteomes" id="UP000316199"/>
    </source>
</evidence>
<dbReference type="SUPFAM" id="SSF49785">
    <property type="entry name" value="Galactose-binding domain-like"/>
    <property type="match status" value="2"/>
</dbReference>
<evidence type="ECO:0000256" key="2">
    <source>
        <dbReference type="ARBA" id="ARBA00022631"/>
    </source>
</evidence>
<dbReference type="UniPathway" id="UPA00395">
    <property type="reaction ID" value="UER00654"/>
</dbReference>
<dbReference type="Pfam" id="PF03561">
    <property type="entry name" value="Allantoicase"/>
    <property type="match status" value="2"/>
</dbReference>
<dbReference type="PANTHER" id="PTHR12045">
    <property type="entry name" value="ALLANTOICASE"/>
    <property type="match status" value="1"/>
</dbReference>
<feature type="domain" description="Allantoicase" evidence="4">
    <location>
        <begin position="20"/>
        <end position="170"/>
    </location>
</feature>
<name>A0A520S0J7_9GAMM</name>
<evidence type="ECO:0000313" key="5">
    <source>
        <dbReference type="EMBL" id="RZO75983.1"/>
    </source>
</evidence>
<proteinExistence type="inferred from homology"/>
<gene>
    <name evidence="3 5" type="primary">alc</name>
    <name evidence="5" type="ORF">EVA68_05565</name>
</gene>
<comment type="pathway">
    <text evidence="3">Nitrogen metabolism; (S)-allantoin degradation; (S)-ureidoglycolate from allantoate (aminidohydrolase route): step 1/1.</text>
</comment>
<comment type="similarity">
    <text evidence="1 3">Belongs to the allantoicase family.</text>
</comment>
<dbReference type="PIRSF" id="PIRSF016516">
    <property type="entry name" value="Allantoicase"/>
    <property type="match status" value="1"/>
</dbReference>
<sequence length="338" mass="38302">MINLNELKRQFVDLLDEQLGSRAISCSDDWFARCENLVKRAEPIFQQGHFVSTGQWMDGWESRRSFGRRNRKSNYDWCVLRLGSPGLIKYINIDTSHFTGNAPDQAGIDYAWRPTGSEQQLEWTELLPPSEIEGNSHNIFKIDNDNPVSHLRLRIYPDGGVARLRAFGEIRINKAVIVKGELVDLANILSGGKGQQCSNEFYSSPNNLLMPKPGINMGDGWETKRRRNQENDWCIIKLGIPGDIRKVMVDTSHFKGNYPDYCTLEGASARDDSIDPESIIWKTILGATSLQPDREHIFVGPELASQKEIFTHVRFNIFPDGGVSRLRVLGAPAWDILK</sequence>
<reference evidence="5 6" key="1">
    <citation type="submission" date="2019-02" db="EMBL/GenBank/DDBJ databases">
        <title>Prokaryotic population dynamics and viral predation in marine succession experiment using metagenomics: the confinement effect.</title>
        <authorList>
            <person name="Haro-Moreno J.M."/>
            <person name="Rodriguez-Valera F."/>
            <person name="Lopez-Perez M."/>
        </authorList>
    </citation>
    <scope>NUCLEOTIDE SEQUENCE [LARGE SCALE GENOMIC DNA]</scope>
    <source>
        <strain evidence="5">MED-G157</strain>
    </source>
</reference>
<evidence type="ECO:0000259" key="4">
    <source>
        <dbReference type="Pfam" id="PF03561"/>
    </source>
</evidence>
<evidence type="ECO:0000256" key="1">
    <source>
        <dbReference type="ARBA" id="ARBA00009242"/>
    </source>
</evidence>
<dbReference type="InterPro" id="IPR015908">
    <property type="entry name" value="Allantoicase_dom"/>
</dbReference>